<keyword evidence="3" id="KW-0813">Transport</keyword>
<organism evidence="9 10">
    <name type="scientific">Cohnella hashimotonis</name>
    <dbReference type="NCBI Taxonomy" id="2826895"/>
    <lineage>
        <taxon>Bacteria</taxon>
        <taxon>Bacillati</taxon>
        <taxon>Bacillota</taxon>
        <taxon>Bacilli</taxon>
        <taxon>Bacillales</taxon>
        <taxon>Paenibacillaceae</taxon>
        <taxon>Cohnella</taxon>
    </lineage>
</organism>
<evidence type="ECO:0000256" key="7">
    <source>
        <dbReference type="ARBA" id="ARBA00023136"/>
    </source>
</evidence>
<protein>
    <submittedName>
        <fullName evidence="9">Iron ABC transporter permease</fullName>
    </submittedName>
</protein>
<sequence length="328" mass="34733">MRRGLLLLAALALLFNLCWLSLVSGAVPIAPSRVIGGLTDPTSSAYFIVHQVRLPRMLVAVWAGCGLAVAGAVLQSLLRNPLSSPDVIGITQGASFAAAAAIYLLPGATAGALPLYAFTGAMLSFLILILISRQLTLSPASLALSGVAIGAVFQAGIQYFMVTNPTNINMALLWMTGSLWGRGWDQVPPLVVPITIMSVIALMNARKLDILQLGDALSQSLGMLVRRERLWLLLLSVAMAGVSVSAVGAIGFIGLLAPHMARVLVGTRNRWRLPMAAAIGADLMLLGDLLGRTLIVPREIPVGIVTAIIGAPYFIFLLRRERRLKGMA</sequence>
<keyword evidence="10" id="KW-1185">Reference proteome</keyword>
<dbReference type="RefSeq" id="WP_282912310.1">
    <property type="nucleotide sequence ID" value="NZ_JAGRPV010000001.1"/>
</dbReference>
<evidence type="ECO:0000256" key="2">
    <source>
        <dbReference type="ARBA" id="ARBA00007935"/>
    </source>
</evidence>
<dbReference type="Pfam" id="PF01032">
    <property type="entry name" value="FecCD"/>
    <property type="match status" value="1"/>
</dbReference>
<evidence type="ECO:0000256" key="8">
    <source>
        <dbReference type="SAM" id="Phobius"/>
    </source>
</evidence>
<keyword evidence="6 8" id="KW-1133">Transmembrane helix</keyword>
<gene>
    <name evidence="9" type="ORF">KB449_32525</name>
</gene>
<evidence type="ECO:0000313" key="9">
    <source>
        <dbReference type="EMBL" id="MDI4649699.1"/>
    </source>
</evidence>
<dbReference type="PANTHER" id="PTHR30472:SF37">
    <property type="entry name" value="FE(3+) DICITRATE TRANSPORT SYSTEM PERMEASE PROTEIN FECD-RELATED"/>
    <property type="match status" value="1"/>
</dbReference>
<feature type="transmembrane region" description="Helical" evidence="8">
    <location>
        <begin position="230"/>
        <end position="257"/>
    </location>
</feature>
<dbReference type="CDD" id="cd06550">
    <property type="entry name" value="TM_ABC_iron-siderophores_like"/>
    <property type="match status" value="1"/>
</dbReference>
<comment type="caution">
    <text evidence="9">The sequence shown here is derived from an EMBL/GenBank/DDBJ whole genome shotgun (WGS) entry which is preliminary data.</text>
</comment>
<feature type="transmembrane region" description="Helical" evidence="8">
    <location>
        <begin position="57"/>
        <end position="78"/>
    </location>
</feature>
<name>A0ABT6TS66_9BACL</name>
<evidence type="ECO:0000256" key="3">
    <source>
        <dbReference type="ARBA" id="ARBA00022448"/>
    </source>
</evidence>
<dbReference type="InterPro" id="IPR000522">
    <property type="entry name" value="ABC_transptr_permease_BtuC"/>
</dbReference>
<feature type="transmembrane region" description="Helical" evidence="8">
    <location>
        <begin position="111"/>
        <end position="130"/>
    </location>
</feature>
<reference evidence="9" key="1">
    <citation type="submission" date="2023-04" db="EMBL/GenBank/DDBJ databases">
        <title>Comparative genomic analysis of Cohnella hashimotonis sp. nov., isolated from the International Space Station.</title>
        <authorList>
            <person name="Venkateswaran K."/>
            <person name="Simpson A."/>
        </authorList>
    </citation>
    <scope>NUCLEOTIDE SEQUENCE</scope>
    <source>
        <strain evidence="9">F6_2S_P_1</strain>
    </source>
</reference>
<dbReference type="Gene3D" id="1.10.3470.10">
    <property type="entry name" value="ABC transporter involved in vitamin B12 uptake, BtuC"/>
    <property type="match status" value="1"/>
</dbReference>
<comment type="similarity">
    <text evidence="2">Belongs to the binding-protein-dependent transport system permease family. FecCD subfamily.</text>
</comment>
<evidence type="ECO:0000256" key="1">
    <source>
        <dbReference type="ARBA" id="ARBA00004651"/>
    </source>
</evidence>
<evidence type="ECO:0000313" key="10">
    <source>
        <dbReference type="Proteomes" id="UP001161691"/>
    </source>
</evidence>
<feature type="transmembrane region" description="Helical" evidence="8">
    <location>
        <begin position="300"/>
        <end position="318"/>
    </location>
</feature>
<evidence type="ECO:0000256" key="4">
    <source>
        <dbReference type="ARBA" id="ARBA00022475"/>
    </source>
</evidence>
<feature type="transmembrane region" description="Helical" evidence="8">
    <location>
        <begin position="142"/>
        <end position="162"/>
    </location>
</feature>
<feature type="transmembrane region" description="Helical" evidence="8">
    <location>
        <begin position="87"/>
        <end position="105"/>
    </location>
</feature>
<keyword evidence="4" id="KW-1003">Cell membrane</keyword>
<dbReference type="InterPro" id="IPR037294">
    <property type="entry name" value="ABC_BtuC-like"/>
</dbReference>
<dbReference type="PANTHER" id="PTHR30472">
    <property type="entry name" value="FERRIC ENTEROBACTIN TRANSPORT SYSTEM PERMEASE PROTEIN"/>
    <property type="match status" value="1"/>
</dbReference>
<dbReference type="EMBL" id="JAGRPV010000001">
    <property type="protein sequence ID" value="MDI4649699.1"/>
    <property type="molecule type" value="Genomic_DNA"/>
</dbReference>
<comment type="subcellular location">
    <subcellularLocation>
        <location evidence="1">Cell membrane</location>
        <topology evidence="1">Multi-pass membrane protein</topology>
    </subcellularLocation>
</comment>
<dbReference type="SUPFAM" id="SSF81345">
    <property type="entry name" value="ABC transporter involved in vitamin B12 uptake, BtuC"/>
    <property type="match status" value="1"/>
</dbReference>
<evidence type="ECO:0000256" key="6">
    <source>
        <dbReference type="ARBA" id="ARBA00022989"/>
    </source>
</evidence>
<proteinExistence type="inferred from homology"/>
<keyword evidence="5 8" id="KW-0812">Transmembrane</keyword>
<evidence type="ECO:0000256" key="5">
    <source>
        <dbReference type="ARBA" id="ARBA00022692"/>
    </source>
</evidence>
<dbReference type="Proteomes" id="UP001161691">
    <property type="component" value="Unassembled WGS sequence"/>
</dbReference>
<keyword evidence="7 8" id="KW-0472">Membrane</keyword>
<feature type="transmembrane region" description="Helical" evidence="8">
    <location>
        <begin position="187"/>
        <end position="205"/>
    </location>
</feature>
<accession>A0ABT6TS66</accession>